<reference evidence="3 4" key="1">
    <citation type="submission" date="2023-10" db="EMBL/GenBank/DDBJ databases">
        <title>Chromosome-scale genome assembly provides insights into flower coloration mechanisms of Canna indica.</title>
        <authorList>
            <person name="Li C."/>
        </authorList>
    </citation>
    <scope>NUCLEOTIDE SEQUENCE [LARGE SCALE GENOMIC DNA]</scope>
    <source>
        <tissue evidence="3">Flower</tissue>
    </source>
</reference>
<dbReference type="InterPro" id="IPR000782">
    <property type="entry name" value="FAS1_domain"/>
</dbReference>
<evidence type="ECO:0000313" key="3">
    <source>
        <dbReference type="EMBL" id="WOL14961.1"/>
    </source>
</evidence>
<comment type="similarity">
    <text evidence="1">Belongs to the fasciclin-like AGP family.</text>
</comment>
<dbReference type="Proteomes" id="UP001327560">
    <property type="component" value="Chromosome 7"/>
</dbReference>
<protein>
    <recommendedName>
        <fullName evidence="2">FAS1 domain-containing protein</fullName>
    </recommendedName>
</protein>
<accession>A0AAQ3QJG6</accession>
<evidence type="ECO:0000259" key="2">
    <source>
        <dbReference type="PROSITE" id="PS50213"/>
    </source>
</evidence>
<proteinExistence type="inferred from homology"/>
<sequence length="199" mass="22683">MDVFWKKRRRKCLTRISIRLMCLFAPAMCLLCLIYSDLPEVSLNDGIAKSRKTLALSKTTEGVGELGDMMVAMLPDDLAFTIFVPSEEAFRRSLKLRSHDSLRKDKYNNTYAIVSRIMGFSAVPQHIPSETIPFHKEMSFDSVSGFRLYAWKDFDGTLVVNGVRSETVDIRKSETIVHKMNGVLMDAEFEQSFPPDDED</sequence>
<dbReference type="SUPFAM" id="SSF82153">
    <property type="entry name" value="FAS1 domain"/>
    <property type="match status" value="1"/>
</dbReference>
<dbReference type="PROSITE" id="PS50213">
    <property type="entry name" value="FAS1"/>
    <property type="match status" value="1"/>
</dbReference>
<dbReference type="InterPro" id="IPR036378">
    <property type="entry name" value="FAS1_dom_sf"/>
</dbReference>
<evidence type="ECO:0000256" key="1">
    <source>
        <dbReference type="ARBA" id="ARBA00007843"/>
    </source>
</evidence>
<dbReference type="Gene3D" id="2.30.180.10">
    <property type="entry name" value="FAS1 domain"/>
    <property type="match status" value="1"/>
</dbReference>
<feature type="domain" description="FAS1" evidence="2">
    <location>
        <begin position="40"/>
        <end position="184"/>
    </location>
</feature>
<name>A0AAQ3QJG6_9LILI</name>
<keyword evidence="4" id="KW-1185">Reference proteome</keyword>
<organism evidence="3 4">
    <name type="scientific">Canna indica</name>
    <name type="common">Indian-shot</name>
    <dbReference type="NCBI Taxonomy" id="4628"/>
    <lineage>
        <taxon>Eukaryota</taxon>
        <taxon>Viridiplantae</taxon>
        <taxon>Streptophyta</taxon>
        <taxon>Embryophyta</taxon>
        <taxon>Tracheophyta</taxon>
        <taxon>Spermatophyta</taxon>
        <taxon>Magnoliopsida</taxon>
        <taxon>Liliopsida</taxon>
        <taxon>Zingiberales</taxon>
        <taxon>Cannaceae</taxon>
        <taxon>Canna</taxon>
    </lineage>
</organism>
<dbReference type="PANTHER" id="PTHR37232">
    <property type="entry name" value="FASCICLIN DOMAIN PROTEIN"/>
    <property type="match status" value="1"/>
</dbReference>
<evidence type="ECO:0000313" key="4">
    <source>
        <dbReference type="Proteomes" id="UP001327560"/>
    </source>
</evidence>
<gene>
    <name evidence="3" type="ORF">Cni_G23742</name>
</gene>
<dbReference type="PANTHER" id="PTHR37232:SF2">
    <property type="entry name" value="FAS1 DOMAIN-CONTAINING PROTEIN"/>
    <property type="match status" value="1"/>
</dbReference>
<dbReference type="EMBL" id="CP136896">
    <property type="protein sequence ID" value="WOL14961.1"/>
    <property type="molecule type" value="Genomic_DNA"/>
</dbReference>
<dbReference type="AlphaFoldDB" id="A0AAQ3QJG6"/>
<dbReference type="Pfam" id="PF02469">
    <property type="entry name" value="Fasciclin"/>
    <property type="match status" value="1"/>
</dbReference>